<evidence type="ECO:0000313" key="4">
    <source>
        <dbReference type="EMBL" id="KAG2424465.1"/>
    </source>
</evidence>
<dbReference type="Pfam" id="PF03703">
    <property type="entry name" value="bPH_2"/>
    <property type="match status" value="1"/>
</dbReference>
<proteinExistence type="predicted"/>
<keyword evidence="2" id="KW-0812">Transmembrane</keyword>
<dbReference type="PANTHER" id="PTHR35688">
    <property type="entry name" value="NAD(P)-LINKED OXIDOREDUCTASE SUPERFAMILY PROTEIN"/>
    <property type="match status" value="1"/>
</dbReference>
<reference evidence="4" key="1">
    <citation type="journal article" date="2020" name="bioRxiv">
        <title>Comparative genomics of Chlamydomonas.</title>
        <authorList>
            <person name="Craig R.J."/>
            <person name="Hasan A.R."/>
            <person name="Ness R.W."/>
            <person name="Keightley P.D."/>
        </authorList>
    </citation>
    <scope>NUCLEOTIDE SEQUENCE</scope>
    <source>
        <strain evidence="4">SAG 7.73</strain>
    </source>
</reference>
<sequence length="243" mass="26932">MMLQQRTCVAGSAQRAVAQRVAAPVNIRGRSRLVVRASADDEDAELEKRLAKLRQAKGATPYGEGVKAGPKKVVEEAPAPKKKKIERVAYDYTDEKVHYEGPPHRGDLAVNLALGATLFWIPLTIASLGRGLFVNYRFTDKRITVKTTAPWKNEQLDAAYQEVTEVRSIPRGYGAWGDMVVVLRDGSKIEMRALDRFRELQEYILKRRDELAPKDSTRGAQLTQEELLGEPVAGGKGKGKGFA</sequence>
<feature type="region of interest" description="Disordered" evidence="1">
    <location>
        <begin position="215"/>
        <end position="243"/>
    </location>
</feature>
<keyword evidence="5" id="KW-1185">Reference proteome</keyword>
<evidence type="ECO:0000256" key="1">
    <source>
        <dbReference type="SAM" id="MobiDB-lite"/>
    </source>
</evidence>
<dbReference type="EMBL" id="JAEHOC010000065">
    <property type="protein sequence ID" value="KAG2424465.1"/>
    <property type="molecule type" value="Genomic_DNA"/>
</dbReference>
<feature type="transmembrane region" description="Helical" evidence="2">
    <location>
        <begin position="108"/>
        <end position="133"/>
    </location>
</feature>
<evidence type="ECO:0000256" key="2">
    <source>
        <dbReference type="SAM" id="Phobius"/>
    </source>
</evidence>
<accession>A0A835VQX4</accession>
<protein>
    <recommendedName>
        <fullName evidence="3">YdbS-like PH domain-containing protein</fullName>
    </recommendedName>
</protein>
<dbReference type="PANTHER" id="PTHR35688:SF2">
    <property type="entry name" value="NAD(P)-LINKED OXIDOREDUCTASE SUPERFAMILY PROTEIN"/>
    <property type="match status" value="1"/>
</dbReference>
<organism evidence="4 5">
    <name type="scientific">Chlamydomonas incerta</name>
    <dbReference type="NCBI Taxonomy" id="51695"/>
    <lineage>
        <taxon>Eukaryota</taxon>
        <taxon>Viridiplantae</taxon>
        <taxon>Chlorophyta</taxon>
        <taxon>core chlorophytes</taxon>
        <taxon>Chlorophyceae</taxon>
        <taxon>CS clade</taxon>
        <taxon>Chlamydomonadales</taxon>
        <taxon>Chlamydomonadaceae</taxon>
        <taxon>Chlamydomonas</taxon>
    </lineage>
</organism>
<evidence type="ECO:0000259" key="3">
    <source>
        <dbReference type="Pfam" id="PF03703"/>
    </source>
</evidence>
<name>A0A835VQX4_CHLIN</name>
<feature type="compositionally biased region" description="Gly residues" evidence="1">
    <location>
        <begin position="232"/>
        <end position="243"/>
    </location>
</feature>
<keyword evidence="2" id="KW-0472">Membrane</keyword>
<dbReference type="AlphaFoldDB" id="A0A835VQX4"/>
<dbReference type="OrthoDB" id="3001at2759"/>
<comment type="caution">
    <text evidence="4">The sequence shown here is derived from an EMBL/GenBank/DDBJ whole genome shotgun (WGS) entry which is preliminary data.</text>
</comment>
<evidence type="ECO:0000313" key="5">
    <source>
        <dbReference type="Proteomes" id="UP000650467"/>
    </source>
</evidence>
<keyword evidence="2" id="KW-1133">Transmembrane helix</keyword>
<dbReference type="InterPro" id="IPR005182">
    <property type="entry name" value="YdbS-like_PH"/>
</dbReference>
<dbReference type="Proteomes" id="UP000650467">
    <property type="component" value="Unassembled WGS sequence"/>
</dbReference>
<gene>
    <name evidence="4" type="ORF">HXX76_014517</name>
</gene>
<feature type="domain" description="YdbS-like PH" evidence="3">
    <location>
        <begin position="134"/>
        <end position="204"/>
    </location>
</feature>